<keyword evidence="2" id="KW-1185">Reference proteome</keyword>
<name>A0A9W7XP34_9FUNG</name>
<evidence type="ECO:0000313" key="1">
    <source>
        <dbReference type="EMBL" id="KAJ1717991.1"/>
    </source>
</evidence>
<dbReference type="AlphaFoldDB" id="A0A9W7XP34"/>
<gene>
    <name evidence="1" type="ORF">LPJ61_006972</name>
</gene>
<protein>
    <submittedName>
        <fullName evidence="1">Uncharacterized protein</fullName>
    </submittedName>
</protein>
<organism evidence="1 2">
    <name type="scientific">Coemansia biformis</name>
    <dbReference type="NCBI Taxonomy" id="1286918"/>
    <lineage>
        <taxon>Eukaryota</taxon>
        <taxon>Fungi</taxon>
        <taxon>Fungi incertae sedis</taxon>
        <taxon>Zoopagomycota</taxon>
        <taxon>Kickxellomycotina</taxon>
        <taxon>Kickxellomycetes</taxon>
        <taxon>Kickxellales</taxon>
        <taxon>Kickxellaceae</taxon>
        <taxon>Coemansia</taxon>
    </lineage>
</organism>
<comment type="caution">
    <text evidence="1">The sequence shown here is derived from an EMBL/GenBank/DDBJ whole genome shotgun (WGS) entry which is preliminary data.</text>
</comment>
<evidence type="ECO:0000313" key="2">
    <source>
        <dbReference type="Proteomes" id="UP001143981"/>
    </source>
</evidence>
<sequence length="80" mass="8712">MTLVNVTVKRTGFWYNFTYDGISLTMDELIAYAQANGLSMAVEGPFAAYGGGFSVKDIGMDMVEVDIAGLGWAFLEVRSM</sequence>
<proteinExistence type="predicted"/>
<reference evidence="1" key="1">
    <citation type="submission" date="2022-07" db="EMBL/GenBank/DDBJ databases">
        <title>Phylogenomic reconstructions and comparative analyses of Kickxellomycotina fungi.</title>
        <authorList>
            <person name="Reynolds N.K."/>
            <person name="Stajich J.E."/>
            <person name="Barry K."/>
            <person name="Grigoriev I.V."/>
            <person name="Crous P."/>
            <person name="Smith M.E."/>
        </authorList>
    </citation>
    <scope>NUCLEOTIDE SEQUENCE</scope>
    <source>
        <strain evidence="1">BCRC 34381</strain>
    </source>
</reference>
<dbReference type="Proteomes" id="UP001143981">
    <property type="component" value="Unassembled WGS sequence"/>
</dbReference>
<accession>A0A9W7XP34</accession>
<dbReference type="EMBL" id="JANBOI010004078">
    <property type="protein sequence ID" value="KAJ1717991.1"/>
    <property type="molecule type" value="Genomic_DNA"/>
</dbReference>